<evidence type="ECO:0000313" key="1">
    <source>
        <dbReference type="EMBL" id="WHS94236.1"/>
    </source>
</evidence>
<accession>A0ABY8T8J2</accession>
<sequence length="227" mass="26313">MHTFVRDIDVIIVIGTPLSLKYNRREAEKRFARVYTTVPGDLCIYCCMPNDGKFDHQPPVYVLHRFANGGLVTKKQIQEHFGQCKLVPCCTICNMGLGAYHGLSDTERRAEIVHWFLEDERFPEDRLVLALGFRLIEERLQGKRDHEIYEFPGVGRIIYTNALTGLIEGDFQGHEDFPDWLRLAQSELAVWLRAAPKRKARYFLDMANLESYELLPHARSDPRGQFE</sequence>
<reference evidence="1 2" key="1">
    <citation type="submission" date="2023-03" db="EMBL/GenBank/DDBJ databases">
        <authorList>
            <person name="Menendez E."/>
            <person name="Kaur S."/>
            <person name="Flores-Felix J.D."/>
            <person name="diCenzo G.C."/>
            <person name="Peix A."/>
            <person name="Velazquez E."/>
        </authorList>
    </citation>
    <scope>NUCLEOTIDE SEQUENCE [LARGE SCALE GENOMIC DNA]</scope>
    <source>
        <strain evidence="1 2">CCBAU 71714</strain>
    </source>
</reference>
<keyword evidence="2" id="KW-1185">Reference proteome</keyword>
<gene>
    <name evidence="1" type="ORF">PZL22_001942</name>
</gene>
<protein>
    <submittedName>
        <fullName evidence="1">Uncharacterized protein</fullName>
    </submittedName>
</protein>
<proteinExistence type="predicted"/>
<dbReference type="EMBL" id="CP120365">
    <property type="protein sequence ID" value="WHS94236.1"/>
    <property type="molecule type" value="Genomic_DNA"/>
</dbReference>
<dbReference type="Proteomes" id="UP001233264">
    <property type="component" value="Chromosome"/>
</dbReference>
<name>A0ABY8T8J2_9HYPH</name>
<organism evidence="1 2">
    <name type="scientific">Sinorhizobium kummerowiae</name>
    <dbReference type="NCBI Taxonomy" id="158892"/>
    <lineage>
        <taxon>Bacteria</taxon>
        <taxon>Pseudomonadati</taxon>
        <taxon>Pseudomonadota</taxon>
        <taxon>Alphaproteobacteria</taxon>
        <taxon>Hyphomicrobiales</taxon>
        <taxon>Rhizobiaceae</taxon>
        <taxon>Sinorhizobium/Ensifer group</taxon>
        <taxon>Sinorhizobium</taxon>
    </lineage>
</organism>
<dbReference type="RefSeq" id="WP_284718618.1">
    <property type="nucleotide sequence ID" value="NZ_CP120365.1"/>
</dbReference>
<evidence type="ECO:0000313" key="2">
    <source>
        <dbReference type="Proteomes" id="UP001233264"/>
    </source>
</evidence>